<dbReference type="RefSeq" id="WP_013453115.1">
    <property type="nucleotide sequence ID" value="NC_014759.1"/>
</dbReference>
<dbReference type="NCBIfam" id="TIGR04183">
    <property type="entry name" value="Por_Secre_tail"/>
    <property type="match status" value="1"/>
</dbReference>
<keyword evidence="5" id="KW-1185">Reference proteome</keyword>
<keyword evidence="2" id="KW-0732">Signal</keyword>
<feature type="chain" id="PRO_5003189720" description="LTD domain-containing protein" evidence="2">
    <location>
        <begin position="24"/>
        <end position="2097"/>
    </location>
</feature>
<dbReference type="InterPro" id="IPR013783">
    <property type="entry name" value="Ig-like_fold"/>
</dbReference>
<dbReference type="OrthoDB" id="5500612at2"/>
<dbReference type="PANTHER" id="PTHR46708:SF11">
    <property type="entry name" value="RECEPTOR-TYPE TYROSINE-PROTEIN PHOSPHATASE ETA-LIKE"/>
    <property type="match status" value="1"/>
</dbReference>
<dbReference type="EMBL" id="CP002349">
    <property type="protein sequence ID" value="ADR20964.1"/>
    <property type="molecule type" value="Genomic_DNA"/>
</dbReference>
<dbReference type="SMART" id="SM00060">
    <property type="entry name" value="FN3"/>
    <property type="match status" value="3"/>
</dbReference>
<protein>
    <recommendedName>
        <fullName evidence="3">LTD domain-containing protein</fullName>
    </recommendedName>
</protein>
<evidence type="ECO:0000313" key="4">
    <source>
        <dbReference type="EMBL" id="ADR20964.1"/>
    </source>
</evidence>
<sequence length="2097" mass="229632">MPFSPKPTLVLLLILFSVFNLQAQNAWINEFHYDNVSTDEGEFVEVVVQDANSYDLSLFKLLLYNGSDGETYGSSHTLDSFTEGDTQNGFTIFHKDISGIQNGNDALSLEYNGTLIQFISYEGAFTGVGGLADGQISKDVVVEETTSTPIGESLQLSGSGTAYSDFTWEEPAGATKGQVNNGQTFGASCTAPTNQAAFSTPSEADIEDNQITLGWSRGDGDSVVILARESTAVNETPQNGALYTSDDDFSSGLADEIGIGNFVVYDGSASSVQISGLIQGTEYHFAIFEYYSTAQCYLMQSETISVSTTTSFDEDSEINPPFTQIISSEISSTTNTETDAVGVFSFEVSDQGSGDAVPTLLNTIMIEKSADNTVEDWSSAIKGAKLNDGAGELTISNLSINPDNIEFDLTGNEYAIADGSTENLTLSIWLNESQTDGDTIGFEIPENQGFGTKVNGSLLKDIIPAAIISNPFIIQVEATDFEINTVSSAQVNDTFNLNIRAIDIHGNPDFEAREINLALKEGTGNLISPSVGLGPLSMNDGFFEWTDLEYDTEESIIIEVSGGDGMTVVSPEIDIIPLISTVFISEYIEGSSNNKAIEIYNNSGNTIDLNDFSIVIYTNGSPIISTELVLSDIQNQLYSEEVLIVSNSSADVGINNVTDYTSTIANFNGDDALALLYKGNIIDVIGEIGTDPGSAWDVAGISEATQDKTLVRKASVKEGNPDNLSSFGNDQMDSEWIIYDTDEFSYLGNHFRCSAPTEQISNISVQNISENTAEINWNEPTGLQSIILIKEGSEVDFPPICGDGYTADSDFSLANQLGDGNKIIFADNGENVSISNLNSGTSYHLAAFAYNELENCYNLEAAATTNFTTEIALDEDSEINNVSQPTVGNLLSTIDEESEAEEVISFEIADLATYDTVSTFIKEMVFESSPNNTLAWDSALNAILKDGSGKISTAEFTIVDDRIKIDFPENEEYEIASGQSVDFTIAIWFNRFDVNDTQQFALQIPAEHQFVSSDSGSVLLSNLNDSISSNEIELIEAFDRIEAIRNGSDGTTYSTTGYVASNDFGSGNSQFYIQKDESTTYDQGMAIFYSEELSNINAGNRVKVLGSREEVNGRIRLNADTVMNLSNNDVLPETYPIAPSEFNSNNELIGTRIKLDSMILNQPELWGDFAENVFQFSRAEDTVLVKIEPNNIYYDGSAQLPFGAVDLEGIMESINDSIQLIVSLDHEIADPYAPIFNQEPQVFNIQSEQVDMSFSVNEFSVVYYAVKQVEDSIPDLQSLKNPESDEQIISAGNEKVELNNVEDPISINIENLSSNTEYSIYVAAEDTLGNATQILQFDFYSLNAEADKDVEVIPPTEQLSASEINAFEASQVFEPVFNFTLVDRGTSDSLSTFINQMVIHPSTGNEVDFSEVINKVELYDLSNEVVINTNDSISSDSIVFELAEIFELNDGDSNSFQLRIKLNETIEDEQNLVFEISSSQSAWEVAPYGSQLAENFSKSIVSSVHSINVIATELNISYPDEVYVGDYFDVLVSAEDENGNLDYAERTLAILDNNEIQLSEVNLEKGKGVFEGLSFENTGLYTFKITDSILSESIEINFIRPEINLDTSEFNSDFGLITFPDSSTIQSYQISVEHLKDSILAVAPEAFKLSLNPDFTNAQDTLVFESDKFKGTEIYVQFCPDDDAGRFYHGNILHLSQDADTTYLPVNGQEGRLNLTSIATARDKSIGQRVKVQGVVSGGNNQFDNKRIIQDGTAGIAIEGLNSASLSFGDSVEVEGILVSENSWLSILPETEINVLSSDSVVVEPQGKAINEINAGVESQRVKIENLEITYEGQFTAGEYFIIDSNTDSLIFRLNGDDHPLVGKDIPIGKVNVTGIIGRRNDEFHIYPEFEEDLEIIPRDTILIVEAPKEGLSFGDILLDEYSAVQSYSVQAGNLPENLSISISENFEISLLKNSNYTNELVLPINERGDIPEIEVYVRFTPITAMGGEISGEILHISGGQEQRVALEGIEEIMTSNRLSIENKFLIYPNPVGSELKIESIKSENFHYQFINLEGEILFEGELKSKHALIIDGIANGIYLLKLSNGKEDYYQRIIKE</sequence>
<dbReference type="InterPro" id="IPR001322">
    <property type="entry name" value="Lamin_tail_dom"/>
</dbReference>
<feature type="signal peptide" evidence="2">
    <location>
        <begin position="1"/>
        <end position="23"/>
    </location>
</feature>
<dbReference type="eggNOG" id="COG3420">
    <property type="taxonomic scope" value="Bacteria"/>
</dbReference>
<dbReference type="PANTHER" id="PTHR46708">
    <property type="entry name" value="TENASCIN"/>
    <property type="match status" value="1"/>
</dbReference>
<keyword evidence="1" id="KW-0677">Repeat</keyword>
<dbReference type="InterPro" id="IPR050991">
    <property type="entry name" value="ECM_Regulatory_Proteins"/>
</dbReference>
<dbReference type="PROSITE" id="PS51841">
    <property type="entry name" value="LTD"/>
    <property type="match status" value="1"/>
</dbReference>
<dbReference type="InterPro" id="IPR003961">
    <property type="entry name" value="FN3_dom"/>
</dbReference>
<accession>E4TTP7</accession>
<organism evidence="4 5">
    <name type="scientific">Marivirga tractuosa (strain ATCC 23168 / DSM 4126 / NBRC 15989 / NCIMB 1408 / VKM B-1430 / H-43)</name>
    <name type="common">Microscilla tractuosa</name>
    <name type="synonym">Flexibacter tractuosus</name>
    <dbReference type="NCBI Taxonomy" id="643867"/>
    <lineage>
        <taxon>Bacteria</taxon>
        <taxon>Pseudomonadati</taxon>
        <taxon>Bacteroidota</taxon>
        <taxon>Cytophagia</taxon>
        <taxon>Cytophagales</taxon>
        <taxon>Marivirgaceae</taxon>
        <taxon>Marivirga</taxon>
    </lineage>
</organism>
<proteinExistence type="predicted"/>
<dbReference type="Gene3D" id="2.60.40.10">
    <property type="entry name" value="Immunoglobulins"/>
    <property type="match status" value="1"/>
</dbReference>
<feature type="domain" description="LTD" evidence="3">
    <location>
        <begin position="569"/>
        <end position="691"/>
    </location>
</feature>
<evidence type="ECO:0000259" key="3">
    <source>
        <dbReference type="PROSITE" id="PS51841"/>
    </source>
</evidence>
<dbReference type="Pfam" id="PF00932">
    <property type="entry name" value="LTD"/>
    <property type="match status" value="1"/>
</dbReference>
<evidence type="ECO:0000256" key="2">
    <source>
        <dbReference type="SAM" id="SignalP"/>
    </source>
</evidence>
<dbReference type="Proteomes" id="UP000008720">
    <property type="component" value="Chromosome"/>
</dbReference>
<reference evidence="4 5" key="1">
    <citation type="journal article" date="2011" name="Stand. Genomic Sci.">
        <title>Complete genome sequence of Marivirga tractuosa type strain (H-43).</title>
        <authorList>
            <person name="Pagani I."/>
            <person name="Chertkov O."/>
            <person name="Lapidus A."/>
            <person name="Lucas S."/>
            <person name="Del Rio T.G."/>
            <person name="Tice H."/>
            <person name="Copeland A."/>
            <person name="Cheng J.F."/>
            <person name="Nolan M."/>
            <person name="Saunders E."/>
            <person name="Pitluck S."/>
            <person name="Held B."/>
            <person name="Goodwin L."/>
            <person name="Liolios K."/>
            <person name="Ovchinikova G."/>
            <person name="Ivanova N."/>
            <person name="Mavromatis K."/>
            <person name="Pati A."/>
            <person name="Chen A."/>
            <person name="Palaniappan K."/>
            <person name="Land M."/>
            <person name="Hauser L."/>
            <person name="Jeffries C.D."/>
            <person name="Detter J.C."/>
            <person name="Han C."/>
            <person name="Tapia R."/>
            <person name="Ngatchou-Djao O.D."/>
            <person name="Rohde M."/>
            <person name="Goker M."/>
            <person name="Spring S."/>
            <person name="Sikorski J."/>
            <person name="Woyke T."/>
            <person name="Bristow J."/>
            <person name="Eisen J.A."/>
            <person name="Markowitz V."/>
            <person name="Hugenholtz P."/>
            <person name="Klenk H.P."/>
            <person name="Kyrpides N.C."/>
        </authorList>
    </citation>
    <scope>NUCLEOTIDE SEQUENCE [LARGE SCALE GENOMIC DNA]</scope>
    <source>
        <strain evidence="5">ATCC 23168 / DSM 4126 / NBRC 15989 / NCIMB 1408 / VKM B-1430 / H-43</strain>
    </source>
</reference>
<evidence type="ECO:0000256" key="1">
    <source>
        <dbReference type="ARBA" id="ARBA00022737"/>
    </source>
</evidence>
<dbReference type="KEGG" id="mtt:Ftrac_0963"/>
<dbReference type="Pfam" id="PF18962">
    <property type="entry name" value="Por_Secre_tail"/>
    <property type="match status" value="1"/>
</dbReference>
<evidence type="ECO:0000313" key="5">
    <source>
        <dbReference type="Proteomes" id="UP000008720"/>
    </source>
</evidence>
<dbReference type="InterPro" id="IPR026444">
    <property type="entry name" value="Secre_tail"/>
</dbReference>
<dbReference type="HOGENOM" id="CLU_232429_0_0_10"/>
<dbReference type="eggNOG" id="COG2356">
    <property type="taxonomic scope" value="Bacteria"/>
</dbReference>
<dbReference type="STRING" id="643867.Ftrac_0963"/>
<gene>
    <name evidence="4" type="ordered locus">Ftrac_0963</name>
</gene>
<dbReference type="eggNOG" id="COG2374">
    <property type="taxonomic scope" value="Bacteria"/>
</dbReference>
<name>E4TTP7_MARTH</name>